<proteinExistence type="predicted"/>
<protein>
    <submittedName>
        <fullName evidence="2">Uncharacterized protein</fullName>
    </submittedName>
</protein>
<dbReference type="KEGG" id="sro:Sros_7685"/>
<dbReference type="STRING" id="479432.Sros_7685"/>
<evidence type="ECO:0000313" key="2">
    <source>
        <dbReference type="EMBL" id="ACZ90356.1"/>
    </source>
</evidence>
<gene>
    <name evidence="2" type="ordered locus">Sros_7685</name>
</gene>
<keyword evidence="3" id="KW-1185">Reference proteome</keyword>
<reference evidence="2 3" key="1">
    <citation type="journal article" date="2010" name="Stand. Genomic Sci.">
        <title>Complete genome sequence of Streptosporangium roseum type strain (NI 9100).</title>
        <authorList>
            <person name="Nolan M."/>
            <person name="Sikorski J."/>
            <person name="Jando M."/>
            <person name="Lucas S."/>
            <person name="Lapidus A."/>
            <person name="Glavina Del Rio T."/>
            <person name="Chen F."/>
            <person name="Tice H."/>
            <person name="Pitluck S."/>
            <person name="Cheng J.F."/>
            <person name="Chertkov O."/>
            <person name="Sims D."/>
            <person name="Meincke L."/>
            <person name="Brettin T."/>
            <person name="Han C."/>
            <person name="Detter J.C."/>
            <person name="Bruce D."/>
            <person name="Goodwin L."/>
            <person name="Land M."/>
            <person name="Hauser L."/>
            <person name="Chang Y.J."/>
            <person name="Jeffries C.D."/>
            <person name="Ivanova N."/>
            <person name="Mavromatis K."/>
            <person name="Mikhailova N."/>
            <person name="Chen A."/>
            <person name="Palaniappan K."/>
            <person name="Chain P."/>
            <person name="Rohde M."/>
            <person name="Goker M."/>
            <person name="Bristow J."/>
            <person name="Eisen J.A."/>
            <person name="Markowitz V."/>
            <person name="Hugenholtz P."/>
            <person name="Kyrpides N.C."/>
            <person name="Klenk H.P."/>
        </authorList>
    </citation>
    <scope>NUCLEOTIDE SEQUENCE [LARGE SCALE GENOMIC DNA]</scope>
    <source>
        <strain evidence="3">ATCC 12428 / DSM 43021 / JCM 3005 / NI 9100</strain>
    </source>
</reference>
<evidence type="ECO:0000256" key="1">
    <source>
        <dbReference type="SAM" id="MobiDB-lite"/>
    </source>
</evidence>
<dbReference type="EMBL" id="CP001814">
    <property type="protein sequence ID" value="ACZ90356.1"/>
    <property type="molecule type" value="Genomic_DNA"/>
</dbReference>
<dbReference type="AlphaFoldDB" id="D2ARL6"/>
<organism evidence="2 3">
    <name type="scientific">Streptosporangium roseum (strain ATCC 12428 / DSM 43021 / JCM 3005 / KCTC 9067 / NCIMB 10171 / NRRL 2505 / NI 9100)</name>
    <dbReference type="NCBI Taxonomy" id="479432"/>
    <lineage>
        <taxon>Bacteria</taxon>
        <taxon>Bacillati</taxon>
        <taxon>Actinomycetota</taxon>
        <taxon>Actinomycetes</taxon>
        <taxon>Streptosporangiales</taxon>
        <taxon>Streptosporangiaceae</taxon>
        <taxon>Streptosporangium</taxon>
    </lineage>
</organism>
<name>D2ARL6_STRRD</name>
<accession>D2ARL6</accession>
<dbReference type="Proteomes" id="UP000002029">
    <property type="component" value="Chromosome"/>
</dbReference>
<dbReference type="HOGENOM" id="CLU_1854137_0_0_11"/>
<feature type="region of interest" description="Disordered" evidence="1">
    <location>
        <begin position="1"/>
        <end position="35"/>
    </location>
</feature>
<feature type="compositionally biased region" description="Low complexity" evidence="1">
    <location>
        <begin position="10"/>
        <end position="23"/>
    </location>
</feature>
<evidence type="ECO:0000313" key="3">
    <source>
        <dbReference type="Proteomes" id="UP000002029"/>
    </source>
</evidence>
<sequence length="138" mass="14692">MSQDSSDGFPPASGRGPAAAPRSWQGPLGQMDVAPDDLKSTISRAFDTEGGELGRALVAKMNELLAVGNFWGDDSTGAKFYNGDADLPGYASMVEGVATEASAISLFYVQVGDRLYDMGRNVEVAEWRTIGEMPRVPE</sequence>